<proteinExistence type="predicted"/>
<evidence type="ECO:0000313" key="3">
    <source>
        <dbReference type="EMBL" id="CAG2251806.1"/>
    </source>
</evidence>
<feature type="domain" description="Reverse transcriptase" evidence="2">
    <location>
        <begin position="31"/>
        <end position="223"/>
    </location>
</feature>
<name>A0A8S3VDW2_MYTED</name>
<dbReference type="InterPro" id="IPR000477">
    <property type="entry name" value="RT_dom"/>
</dbReference>
<keyword evidence="4" id="KW-1185">Reference proteome</keyword>
<dbReference type="InterPro" id="IPR043128">
    <property type="entry name" value="Rev_trsase/Diguanyl_cyclase"/>
</dbReference>
<keyword evidence="1" id="KW-0233">DNA recombination</keyword>
<dbReference type="EMBL" id="CAJPWZ010003100">
    <property type="protein sequence ID" value="CAG2251806.1"/>
    <property type="molecule type" value="Genomic_DNA"/>
</dbReference>
<sequence>MFSEWYNHPSASPNNPLYEKAHLQILNEIECGNYVFAEKTPRIISPLAVIPKPDGGVRIIHDCSRPEGSAVNSFVGEIEKQRFQTLDEASKLVTPNCYMAKVDLKTAYRSVNLSSQSQEVTGLKWTFPDGTEYTFYDTKLPFGSKLAPHIFHRLSQAVRRMMSRRGFTIIAYLDDFLICETTKQRCIQALNILLALLRKLGFMINWSKVVDPTTKLTFLGIEIDSTAMELRLPGEKLSLLKHELAEFSKRKRASKKQLQSIAGKLNWASAVVHGGRVFLRRIIDAITPLKHDWHKAILHGEIWHDIEWWKKFLETFNGKSLILGKIPLSSVYTDACIPSAGQVQELDSLVLFFQSRMFADSTKKTYMLKSNLFTPSLQEFNPDRHLNRASVKFSKEGATLTLRKTKTIQNRERALEVPLPIIPGSPFCPCQALKLSFDICPSSHNLVSAFMFSSKSKLMPLTYNGFLARLKQSLKSLGYDSSKYSGHSFRRGGATFALECGVPSEIIQTQGDWKSDAYKNYLDPSFTHRQTVMNVFAKALPKMV</sequence>
<evidence type="ECO:0000313" key="4">
    <source>
        <dbReference type="Proteomes" id="UP000683360"/>
    </source>
</evidence>
<dbReference type="SUPFAM" id="SSF56672">
    <property type="entry name" value="DNA/RNA polymerases"/>
    <property type="match status" value="1"/>
</dbReference>
<dbReference type="InterPro" id="IPR013762">
    <property type="entry name" value="Integrase-like_cat_sf"/>
</dbReference>
<dbReference type="Gene3D" id="3.30.70.270">
    <property type="match status" value="1"/>
</dbReference>
<dbReference type="AlphaFoldDB" id="A0A8S3VDW2"/>
<protein>
    <recommendedName>
        <fullName evidence="2">Reverse transcriptase domain-containing protein</fullName>
    </recommendedName>
</protein>
<dbReference type="GO" id="GO:0003677">
    <property type="term" value="F:DNA binding"/>
    <property type="evidence" value="ECO:0007669"/>
    <property type="project" value="InterPro"/>
</dbReference>
<dbReference type="Proteomes" id="UP000683360">
    <property type="component" value="Unassembled WGS sequence"/>
</dbReference>
<dbReference type="GO" id="GO:0015074">
    <property type="term" value="P:DNA integration"/>
    <property type="evidence" value="ECO:0007669"/>
    <property type="project" value="InterPro"/>
</dbReference>
<dbReference type="Gene3D" id="3.10.10.10">
    <property type="entry name" value="HIV Type 1 Reverse Transcriptase, subunit A, domain 1"/>
    <property type="match status" value="1"/>
</dbReference>
<accession>A0A8S3VDW2</accession>
<dbReference type="GO" id="GO:0006310">
    <property type="term" value="P:DNA recombination"/>
    <property type="evidence" value="ECO:0007669"/>
    <property type="project" value="UniProtKB-KW"/>
</dbReference>
<gene>
    <name evidence="3" type="ORF">MEDL_63443</name>
</gene>
<dbReference type="InterPro" id="IPR043502">
    <property type="entry name" value="DNA/RNA_pol_sf"/>
</dbReference>
<dbReference type="InterPro" id="IPR011010">
    <property type="entry name" value="DNA_brk_join_enz"/>
</dbReference>
<dbReference type="Gene3D" id="1.10.443.10">
    <property type="entry name" value="Intergrase catalytic core"/>
    <property type="match status" value="1"/>
</dbReference>
<evidence type="ECO:0000259" key="2">
    <source>
        <dbReference type="PROSITE" id="PS50878"/>
    </source>
</evidence>
<comment type="caution">
    <text evidence="3">The sequence shown here is derived from an EMBL/GenBank/DDBJ whole genome shotgun (WGS) entry which is preliminary data.</text>
</comment>
<dbReference type="PANTHER" id="PTHR33050:SF8">
    <property type="entry name" value="REVERSE TRANSCRIPTASE DOMAIN-CONTAINING PROTEIN"/>
    <property type="match status" value="1"/>
</dbReference>
<dbReference type="PROSITE" id="PS50878">
    <property type="entry name" value="RT_POL"/>
    <property type="match status" value="1"/>
</dbReference>
<evidence type="ECO:0000256" key="1">
    <source>
        <dbReference type="ARBA" id="ARBA00023172"/>
    </source>
</evidence>
<dbReference type="InterPro" id="IPR052055">
    <property type="entry name" value="Hepadnavirus_pol/RT"/>
</dbReference>
<dbReference type="Pfam" id="PF00078">
    <property type="entry name" value="RVT_1"/>
    <property type="match status" value="1"/>
</dbReference>
<reference evidence="3" key="1">
    <citation type="submission" date="2021-03" db="EMBL/GenBank/DDBJ databases">
        <authorList>
            <person name="Bekaert M."/>
        </authorList>
    </citation>
    <scope>NUCLEOTIDE SEQUENCE</scope>
</reference>
<dbReference type="PANTHER" id="PTHR33050">
    <property type="entry name" value="REVERSE TRANSCRIPTASE DOMAIN-CONTAINING PROTEIN"/>
    <property type="match status" value="1"/>
</dbReference>
<dbReference type="OrthoDB" id="6109162at2759"/>
<dbReference type="SUPFAM" id="SSF56349">
    <property type="entry name" value="DNA breaking-rejoining enzymes"/>
    <property type="match status" value="1"/>
</dbReference>
<organism evidence="3 4">
    <name type="scientific">Mytilus edulis</name>
    <name type="common">Blue mussel</name>
    <dbReference type="NCBI Taxonomy" id="6550"/>
    <lineage>
        <taxon>Eukaryota</taxon>
        <taxon>Metazoa</taxon>
        <taxon>Spiralia</taxon>
        <taxon>Lophotrochozoa</taxon>
        <taxon>Mollusca</taxon>
        <taxon>Bivalvia</taxon>
        <taxon>Autobranchia</taxon>
        <taxon>Pteriomorphia</taxon>
        <taxon>Mytilida</taxon>
        <taxon>Mytiloidea</taxon>
        <taxon>Mytilidae</taxon>
        <taxon>Mytilinae</taxon>
        <taxon>Mytilus</taxon>
    </lineage>
</organism>